<evidence type="ECO:0000256" key="1">
    <source>
        <dbReference type="ARBA" id="ARBA00022679"/>
    </source>
</evidence>
<evidence type="ECO:0000313" key="8">
    <source>
        <dbReference type="Proteomes" id="UP001141806"/>
    </source>
</evidence>
<proteinExistence type="predicted"/>
<keyword evidence="3" id="KW-1133">Transmembrane helix</keyword>
<evidence type="ECO:0000256" key="3">
    <source>
        <dbReference type="ARBA" id="ARBA00022989"/>
    </source>
</evidence>
<evidence type="ECO:0000256" key="6">
    <source>
        <dbReference type="ARBA" id="ARBA00023315"/>
    </source>
</evidence>
<protein>
    <submittedName>
        <fullName evidence="7">Uncharacterized protein</fullName>
    </submittedName>
</protein>
<accession>A0A9Q0H249</accession>
<organism evidence="7 8">
    <name type="scientific">Protea cynaroides</name>
    <dbReference type="NCBI Taxonomy" id="273540"/>
    <lineage>
        <taxon>Eukaryota</taxon>
        <taxon>Viridiplantae</taxon>
        <taxon>Streptophyta</taxon>
        <taxon>Embryophyta</taxon>
        <taxon>Tracheophyta</taxon>
        <taxon>Spermatophyta</taxon>
        <taxon>Magnoliopsida</taxon>
        <taxon>Proteales</taxon>
        <taxon>Proteaceae</taxon>
        <taxon>Protea</taxon>
    </lineage>
</organism>
<reference evidence="7" key="1">
    <citation type="journal article" date="2023" name="Plant J.">
        <title>The genome of the king protea, Protea cynaroides.</title>
        <authorList>
            <person name="Chang J."/>
            <person name="Duong T.A."/>
            <person name="Schoeman C."/>
            <person name="Ma X."/>
            <person name="Roodt D."/>
            <person name="Barker N."/>
            <person name="Li Z."/>
            <person name="Van de Peer Y."/>
            <person name="Mizrachi E."/>
        </authorList>
    </citation>
    <scope>NUCLEOTIDE SEQUENCE</scope>
    <source>
        <tissue evidence="7">Young leaves</tissue>
    </source>
</reference>
<evidence type="ECO:0000256" key="5">
    <source>
        <dbReference type="ARBA" id="ARBA00023136"/>
    </source>
</evidence>
<evidence type="ECO:0000313" key="7">
    <source>
        <dbReference type="EMBL" id="KAJ4956873.1"/>
    </source>
</evidence>
<dbReference type="AlphaFoldDB" id="A0A9Q0H249"/>
<keyword evidence="5" id="KW-0472">Membrane</keyword>
<gene>
    <name evidence="7" type="ORF">NE237_013656</name>
</gene>
<dbReference type="GO" id="GO:0004366">
    <property type="term" value="F:glycerol-3-phosphate O-acyltransferase activity"/>
    <property type="evidence" value="ECO:0007669"/>
    <property type="project" value="TreeGrafter"/>
</dbReference>
<dbReference type="PANTHER" id="PTHR23063">
    <property type="entry name" value="PHOSPHOLIPID ACYLTRANSFERASE"/>
    <property type="match status" value="1"/>
</dbReference>
<keyword evidence="8" id="KW-1185">Reference proteome</keyword>
<dbReference type="Proteomes" id="UP001141806">
    <property type="component" value="Unassembled WGS sequence"/>
</dbReference>
<keyword evidence="6" id="KW-0012">Acyltransferase</keyword>
<dbReference type="EMBL" id="JAMYWD010000011">
    <property type="protein sequence ID" value="KAJ4956873.1"/>
    <property type="molecule type" value="Genomic_DNA"/>
</dbReference>
<keyword evidence="1" id="KW-0808">Transferase</keyword>
<keyword evidence="4" id="KW-0443">Lipid metabolism</keyword>
<comment type="caution">
    <text evidence="7">The sequence shown here is derived from an EMBL/GenBank/DDBJ whole genome shotgun (WGS) entry which is preliminary data.</text>
</comment>
<dbReference type="GO" id="GO:0005783">
    <property type="term" value="C:endoplasmic reticulum"/>
    <property type="evidence" value="ECO:0007669"/>
    <property type="project" value="TreeGrafter"/>
</dbReference>
<name>A0A9Q0H249_9MAGN</name>
<evidence type="ECO:0000256" key="4">
    <source>
        <dbReference type="ARBA" id="ARBA00023098"/>
    </source>
</evidence>
<dbReference type="PANTHER" id="PTHR23063:SF2">
    <property type="entry name" value="GLYCEROL-3-PHOSPHATE ACYLTRANSFERASE 4, ISOFORM D-RELATED"/>
    <property type="match status" value="1"/>
</dbReference>
<sequence>MLQERTGINLIFAYQPKTDEPYFLNRAVSRKSFTMHLLCLMTSWAVVCDVWYLEPQNLRPGETAIEFAERVRDIISVRAELLRTRLIDLLLKLPFFSGTSRRLGTIFISTRKIGTLRRSSGKSKRTFTAFSHVVLCLKENLSDELQSLNDKWTPPPRGMYSVCTDASFFYGDQIGEIGIIFRDYQAHHILAISQGLTTNSAKKGEVLAIYKPLIFAYEEG</sequence>
<keyword evidence="2" id="KW-0812">Transmembrane</keyword>
<dbReference type="GO" id="GO:0019432">
    <property type="term" value="P:triglyceride biosynthetic process"/>
    <property type="evidence" value="ECO:0007669"/>
    <property type="project" value="TreeGrafter"/>
</dbReference>
<evidence type="ECO:0000256" key="2">
    <source>
        <dbReference type="ARBA" id="ARBA00022692"/>
    </source>
</evidence>
<dbReference type="OrthoDB" id="10051137at2759"/>